<proteinExistence type="predicted"/>
<comment type="caution">
    <text evidence="1">The sequence shown here is derived from an EMBL/GenBank/DDBJ whole genome shotgun (WGS) entry which is preliminary data.</text>
</comment>
<evidence type="ECO:0000313" key="1">
    <source>
        <dbReference type="EMBL" id="CAG8663297.1"/>
    </source>
</evidence>
<gene>
    <name evidence="1" type="ORF">SPELUC_LOCUS9356</name>
</gene>
<evidence type="ECO:0000313" key="2">
    <source>
        <dbReference type="Proteomes" id="UP000789366"/>
    </source>
</evidence>
<protein>
    <submittedName>
        <fullName evidence="1">15339_t:CDS:1</fullName>
    </submittedName>
</protein>
<feature type="non-terminal residue" evidence="1">
    <location>
        <position position="77"/>
    </location>
</feature>
<sequence length="77" mass="8980">MRLVRKRIEKDRSGTVELYPEELEDMWHVYNLISLGDSLKATTIRRVQNESSTGSVESQRIRLTLTITVEDIDFDPQ</sequence>
<keyword evidence="2" id="KW-1185">Reference proteome</keyword>
<accession>A0ACA9NP61</accession>
<reference evidence="1" key="1">
    <citation type="submission" date="2021-06" db="EMBL/GenBank/DDBJ databases">
        <authorList>
            <person name="Kallberg Y."/>
            <person name="Tangrot J."/>
            <person name="Rosling A."/>
        </authorList>
    </citation>
    <scope>NUCLEOTIDE SEQUENCE</scope>
    <source>
        <strain evidence="1">28 12/20/2015</strain>
    </source>
</reference>
<organism evidence="1 2">
    <name type="scientific">Cetraspora pellucida</name>
    <dbReference type="NCBI Taxonomy" id="1433469"/>
    <lineage>
        <taxon>Eukaryota</taxon>
        <taxon>Fungi</taxon>
        <taxon>Fungi incertae sedis</taxon>
        <taxon>Mucoromycota</taxon>
        <taxon>Glomeromycotina</taxon>
        <taxon>Glomeromycetes</taxon>
        <taxon>Diversisporales</taxon>
        <taxon>Gigasporaceae</taxon>
        <taxon>Cetraspora</taxon>
    </lineage>
</organism>
<dbReference type="EMBL" id="CAJVPW010015606">
    <property type="protein sequence ID" value="CAG8663297.1"/>
    <property type="molecule type" value="Genomic_DNA"/>
</dbReference>
<name>A0ACA9NP61_9GLOM</name>
<dbReference type="Proteomes" id="UP000789366">
    <property type="component" value="Unassembled WGS sequence"/>
</dbReference>